<dbReference type="AlphaFoldDB" id="A0AAU9DQF3"/>
<comment type="subcellular location">
    <subcellularLocation>
        <location evidence="3">Cytoplasm</location>
    </subcellularLocation>
    <text evidence="3">Binds to ribosomes.</text>
</comment>
<keyword evidence="3" id="KW-0547">Nucleotide-binding</keyword>
<evidence type="ECO:0000259" key="4">
    <source>
        <dbReference type="PROSITE" id="PS51722"/>
    </source>
</evidence>
<dbReference type="Pfam" id="PF00009">
    <property type="entry name" value="GTP_EFTU"/>
    <property type="match status" value="1"/>
</dbReference>
<dbReference type="Gene3D" id="2.40.50.250">
    <property type="entry name" value="bipa protein"/>
    <property type="match status" value="1"/>
</dbReference>
<dbReference type="InterPro" id="IPR031157">
    <property type="entry name" value="G_TR_CS"/>
</dbReference>
<dbReference type="FunFam" id="2.40.50.250:FF:000001">
    <property type="entry name" value="GTP-binding protein TypA"/>
    <property type="match status" value="1"/>
</dbReference>
<reference evidence="5 6" key="1">
    <citation type="submission" date="2022-11" db="EMBL/GenBank/DDBJ databases">
        <title>Haliovirga abyssi gen. nov., sp. nov., a mesophilic fermentative bacterium isolated from the Iheya North hydrothermal field and the proposal of Haliovirgaceae fam. nov.</title>
        <authorList>
            <person name="Miyazaki U."/>
            <person name="Tame A."/>
            <person name="Miyazaki J."/>
            <person name="Takai K."/>
            <person name="Sawayama S."/>
            <person name="Kitajima M."/>
            <person name="Okamoto A."/>
            <person name="Nakagawa S."/>
        </authorList>
    </citation>
    <scope>NUCLEOTIDE SEQUENCE [LARGE SCALE GENOMIC DNA]</scope>
    <source>
        <strain evidence="5 6">IC12</strain>
    </source>
</reference>
<comment type="function">
    <text evidence="3">A 50S ribosomal subunit assembly protein with GTPase activity, required for 50S subunit assembly at low temperatures, may also play a role in translation. Binds GTP and analogs. Binds the 70S ribosome between the 30S and 50S subunits, in a similar position as ribosome-bound EF-G; it contacts a number of ribosomal proteins, both rRNAs and the A-site tRNA.</text>
</comment>
<keyword evidence="3" id="KW-0699">rRNA-binding</keyword>
<dbReference type="FunFam" id="3.30.70.870:FF:000003">
    <property type="entry name" value="GTP-binding protein TypA"/>
    <property type="match status" value="1"/>
</dbReference>
<dbReference type="InterPro" id="IPR000640">
    <property type="entry name" value="EFG_V-like"/>
</dbReference>
<dbReference type="GO" id="GO:0000027">
    <property type="term" value="P:ribosomal large subunit assembly"/>
    <property type="evidence" value="ECO:0007669"/>
    <property type="project" value="UniProtKB-UniRule"/>
</dbReference>
<comment type="similarity">
    <text evidence="3">Belongs to the TRAFAC class translation factor GTPase superfamily. Classic translation factor GTPase family. BipA subfamily.</text>
</comment>
<dbReference type="KEGG" id="haby:HLVA_12670"/>
<dbReference type="InterPro" id="IPR027417">
    <property type="entry name" value="P-loop_NTPase"/>
</dbReference>
<dbReference type="GO" id="GO:1990904">
    <property type="term" value="C:ribonucleoprotein complex"/>
    <property type="evidence" value="ECO:0007669"/>
    <property type="project" value="TreeGrafter"/>
</dbReference>
<dbReference type="CDD" id="cd03710">
    <property type="entry name" value="BipA_TypA_C"/>
    <property type="match status" value="1"/>
</dbReference>
<dbReference type="SUPFAM" id="SSF52540">
    <property type="entry name" value="P-loop containing nucleoside triphosphate hydrolases"/>
    <property type="match status" value="1"/>
</dbReference>
<dbReference type="EMBL" id="AP027059">
    <property type="protein sequence ID" value="BDU50698.1"/>
    <property type="molecule type" value="Genomic_DNA"/>
</dbReference>
<keyword evidence="6" id="KW-1185">Reference proteome</keyword>
<dbReference type="Gene3D" id="3.30.70.240">
    <property type="match status" value="1"/>
</dbReference>
<keyword evidence="3" id="KW-0690">Ribosome biogenesis</keyword>
<dbReference type="InterPro" id="IPR047041">
    <property type="entry name" value="BipA_GTP-bd_dom"/>
</dbReference>
<keyword evidence="1 3" id="KW-0342">GTP-binding</keyword>
<dbReference type="InterPro" id="IPR035651">
    <property type="entry name" value="BipA_V"/>
</dbReference>
<evidence type="ECO:0000256" key="3">
    <source>
        <dbReference type="HAMAP-Rule" id="MF_00849"/>
    </source>
</evidence>
<dbReference type="InterPro" id="IPR035647">
    <property type="entry name" value="EFG_III/V"/>
</dbReference>
<evidence type="ECO:0000313" key="5">
    <source>
        <dbReference type="EMBL" id="BDU50698.1"/>
    </source>
</evidence>
<comment type="subunit">
    <text evidence="3">Monomer.</text>
</comment>
<dbReference type="Pfam" id="PF03144">
    <property type="entry name" value="GTP_EFTU_D2"/>
    <property type="match status" value="1"/>
</dbReference>
<dbReference type="NCBIfam" id="TIGR00231">
    <property type="entry name" value="small_GTP"/>
    <property type="match status" value="1"/>
</dbReference>
<dbReference type="InterPro" id="IPR047043">
    <property type="entry name" value="BipA_III"/>
</dbReference>
<dbReference type="InterPro" id="IPR042116">
    <property type="entry name" value="TypA/BipA_C"/>
</dbReference>
<dbReference type="CDD" id="cd03691">
    <property type="entry name" value="BipA_TypA_II"/>
    <property type="match status" value="1"/>
</dbReference>
<dbReference type="GO" id="GO:0009409">
    <property type="term" value="P:response to cold"/>
    <property type="evidence" value="ECO:0007669"/>
    <property type="project" value="UniProtKB-ARBA"/>
</dbReference>
<comment type="catalytic activity">
    <reaction evidence="2 3">
        <text>GTP + H2O = GDP + phosphate + H(+)</text>
        <dbReference type="Rhea" id="RHEA:19669"/>
        <dbReference type="ChEBI" id="CHEBI:15377"/>
        <dbReference type="ChEBI" id="CHEBI:15378"/>
        <dbReference type="ChEBI" id="CHEBI:37565"/>
        <dbReference type="ChEBI" id="CHEBI:43474"/>
        <dbReference type="ChEBI" id="CHEBI:58189"/>
    </reaction>
</comment>
<dbReference type="SUPFAM" id="SSF54980">
    <property type="entry name" value="EF-G C-terminal domain-like"/>
    <property type="match status" value="2"/>
</dbReference>
<dbReference type="NCBIfam" id="TIGR01394">
    <property type="entry name" value="TypA_BipA"/>
    <property type="match status" value="1"/>
</dbReference>
<dbReference type="GO" id="GO:0005525">
    <property type="term" value="F:GTP binding"/>
    <property type="evidence" value="ECO:0007669"/>
    <property type="project" value="UniProtKB-UniRule"/>
</dbReference>
<dbReference type="Proteomes" id="UP001321582">
    <property type="component" value="Chromosome"/>
</dbReference>
<proteinExistence type="inferred from homology"/>
<gene>
    <name evidence="3" type="primary">bipA</name>
    <name evidence="5" type="ORF">HLVA_12670</name>
</gene>
<dbReference type="PRINTS" id="PR00315">
    <property type="entry name" value="ELONGATNFCT"/>
</dbReference>
<dbReference type="GO" id="GO:0000049">
    <property type="term" value="F:tRNA binding"/>
    <property type="evidence" value="ECO:0007669"/>
    <property type="project" value="UniProtKB-KW"/>
</dbReference>
<dbReference type="InterPro" id="IPR000795">
    <property type="entry name" value="T_Tr_GTP-bd_dom"/>
</dbReference>
<dbReference type="PANTHER" id="PTHR42908">
    <property type="entry name" value="TRANSLATION ELONGATION FACTOR-RELATED"/>
    <property type="match status" value="1"/>
</dbReference>
<name>A0AAU9DQF3_9FUSO</name>
<keyword evidence="3" id="KW-0378">Hydrolase</keyword>
<dbReference type="GO" id="GO:0010467">
    <property type="term" value="P:gene expression"/>
    <property type="evidence" value="ECO:0007669"/>
    <property type="project" value="UniProtKB-ARBA"/>
</dbReference>
<keyword evidence="3" id="KW-0694">RNA-binding</keyword>
<dbReference type="SUPFAM" id="SSF50447">
    <property type="entry name" value="Translation proteins"/>
    <property type="match status" value="1"/>
</dbReference>
<dbReference type="Pfam" id="PF21018">
    <property type="entry name" value="BipA_C"/>
    <property type="match status" value="1"/>
</dbReference>
<keyword evidence="3" id="KW-0820">tRNA-binding</keyword>
<dbReference type="RefSeq" id="WP_307903558.1">
    <property type="nucleotide sequence ID" value="NZ_AP027059.1"/>
</dbReference>
<dbReference type="Gene3D" id="2.40.30.10">
    <property type="entry name" value="Translation factors"/>
    <property type="match status" value="1"/>
</dbReference>
<dbReference type="InterPro" id="IPR048876">
    <property type="entry name" value="BipA_C"/>
</dbReference>
<dbReference type="FunFam" id="3.40.50.300:FF:000055">
    <property type="entry name" value="GTP-binding protein TypA"/>
    <property type="match status" value="1"/>
</dbReference>
<evidence type="ECO:0000313" key="6">
    <source>
        <dbReference type="Proteomes" id="UP001321582"/>
    </source>
</evidence>
<dbReference type="InterPro" id="IPR047042">
    <property type="entry name" value="BipA_II"/>
</dbReference>
<dbReference type="Pfam" id="PF00679">
    <property type="entry name" value="EFG_C"/>
    <property type="match status" value="1"/>
</dbReference>
<dbReference type="InterPro" id="IPR005225">
    <property type="entry name" value="Small_GTP-bd"/>
</dbReference>
<dbReference type="GO" id="GO:0019843">
    <property type="term" value="F:rRNA binding"/>
    <property type="evidence" value="ECO:0007669"/>
    <property type="project" value="UniProtKB-KW"/>
</dbReference>
<dbReference type="HAMAP" id="MF_00849">
    <property type="entry name" value="BipA"/>
    <property type="match status" value="1"/>
</dbReference>
<feature type="binding site" evidence="3">
    <location>
        <begin position="14"/>
        <end position="19"/>
    </location>
    <ligand>
        <name>GTP</name>
        <dbReference type="ChEBI" id="CHEBI:37565"/>
    </ligand>
</feature>
<dbReference type="FunFam" id="2.40.30.10:FF:000016">
    <property type="entry name" value="GTP-binding protein TypA"/>
    <property type="match status" value="1"/>
</dbReference>
<feature type="domain" description="Tr-type G" evidence="4">
    <location>
        <begin position="2"/>
        <end position="197"/>
    </location>
</feature>
<sequence>MKKIRNIAIIAHVDHGKTTLVDAMLRQSGVFNSHETVTDRVMDSNDLEKERGITIFSKNASLNYDGYKINIVDTPGHADFGGEVQRILKMADSVLLLVDAFEGPMPQTKYVLKKSLELGLRPIVVINKIDRPNSRPEDVVDMVFDLFVELNANEAQLDFPIIYASAKNGVSKYNLEDDNDNLIPLLETIVKHVDEPEGDENAPLQMLVTTIEYDNYIGKMGTGKIHNGKIKLGEEVVLLKRDGERLLYRISKIYTYNGLKKVEIKEASAGDIVTVAGLEMVDVGETIADRENPIPLPIIDIDEPTLAMTFMVNDSPFAGKEGKWITSRNIWDRLQKELQTNVSLVVEKTESADAFIVKGRGELQLSILIENMRREGYELQVSKPQVIFRELDGKKTEPLELALIDVPDEFVGVVIEKLGIRKGEMINMIQGNDGYTRLEFKVPARGLIGFRNEFMTETKGTGIINHSFYEYEFYKGEIPSRTRGVLISIDNGVSVAYSLFNLQDRGTIFIPAVTEVYEGMIIGEHSRENDLVVNACKGKKLTNTRSSGTDEAVKLVPPRQFTLEQGLEYIADDELLEVTPKSIRMRKKILNASLRKRSKKN</sequence>
<protein>
    <recommendedName>
        <fullName evidence="3">Large ribosomal subunit assembly factor BipA</fullName>
        <ecNumber evidence="3">3.6.5.-</ecNumber>
    </recommendedName>
    <alternativeName>
        <fullName evidence="3">GTP-binding protein BipA</fullName>
    </alternativeName>
</protein>
<dbReference type="FunFam" id="3.30.70.240:FF:000002">
    <property type="entry name" value="GTP-binding protein TypA"/>
    <property type="match status" value="1"/>
</dbReference>
<dbReference type="PANTHER" id="PTHR42908:SF8">
    <property type="entry name" value="TR-TYPE G DOMAIN-CONTAINING PROTEIN"/>
    <property type="match status" value="1"/>
</dbReference>
<dbReference type="PROSITE" id="PS51722">
    <property type="entry name" value="G_TR_2"/>
    <property type="match status" value="1"/>
</dbReference>
<organism evidence="5 6">
    <name type="scientific">Haliovirga abyssi</name>
    <dbReference type="NCBI Taxonomy" id="2996794"/>
    <lineage>
        <taxon>Bacteria</taxon>
        <taxon>Fusobacteriati</taxon>
        <taxon>Fusobacteriota</taxon>
        <taxon>Fusobacteriia</taxon>
        <taxon>Fusobacteriales</taxon>
        <taxon>Haliovirgaceae</taxon>
        <taxon>Haliovirga</taxon>
    </lineage>
</organism>
<dbReference type="Gene3D" id="3.40.50.300">
    <property type="entry name" value="P-loop containing nucleotide triphosphate hydrolases"/>
    <property type="match status" value="1"/>
</dbReference>
<dbReference type="GO" id="GO:0003924">
    <property type="term" value="F:GTPase activity"/>
    <property type="evidence" value="ECO:0007669"/>
    <property type="project" value="UniProtKB-UniRule"/>
</dbReference>
<dbReference type="CDD" id="cd01891">
    <property type="entry name" value="TypA_BipA"/>
    <property type="match status" value="1"/>
</dbReference>
<dbReference type="GO" id="GO:0005829">
    <property type="term" value="C:cytosol"/>
    <property type="evidence" value="ECO:0007669"/>
    <property type="project" value="TreeGrafter"/>
</dbReference>
<dbReference type="CDD" id="cd16263">
    <property type="entry name" value="BipA_III"/>
    <property type="match status" value="1"/>
</dbReference>
<keyword evidence="3" id="KW-0963">Cytoplasm</keyword>
<dbReference type="InterPro" id="IPR004161">
    <property type="entry name" value="EFTu-like_2"/>
</dbReference>
<dbReference type="InterPro" id="IPR006298">
    <property type="entry name" value="BipA"/>
</dbReference>
<feature type="binding site" evidence="3">
    <location>
        <begin position="127"/>
        <end position="130"/>
    </location>
    <ligand>
        <name>GTP</name>
        <dbReference type="ChEBI" id="CHEBI:37565"/>
    </ligand>
</feature>
<dbReference type="EC" id="3.6.5.-" evidence="3"/>
<dbReference type="Gene3D" id="3.30.70.870">
    <property type="entry name" value="Elongation Factor G (Translational Gtpase), domain 3"/>
    <property type="match status" value="1"/>
</dbReference>
<accession>A0AAU9DQF3</accession>
<evidence type="ECO:0000256" key="2">
    <source>
        <dbReference type="ARBA" id="ARBA00048548"/>
    </source>
</evidence>
<dbReference type="GO" id="GO:0043022">
    <property type="term" value="F:ribosome binding"/>
    <property type="evidence" value="ECO:0007669"/>
    <property type="project" value="UniProtKB-UniRule"/>
</dbReference>
<evidence type="ECO:0000256" key="1">
    <source>
        <dbReference type="ARBA" id="ARBA00023134"/>
    </source>
</evidence>
<dbReference type="InterPro" id="IPR009000">
    <property type="entry name" value="Transl_B-barrel_sf"/>
</dbReference>
<dbReference type="PROSITE" id="PS00301">
    <property type="entry name" value="G_TR_1"/>
    <property type="match status" value="1"/>
</dbReference>